<evidence type="ECO:0000256" key="1">
    <source>
        <dbReference type="SAM" id="Phobius"/>
    </source>
</evidence>
<sequence length="68" mass="7680">MGKQRGGNVLLGLGISITLFYLVFYALILWGLIRWYTSTVDVTSKAIAVLFMFLTCGAMYFSIFKDED</sequence>
<proteinExistence type="predicted"/>
<protein>
    <submittedName>
        <fullName evidence="2">Uncharacterized protein</fullName>
    </submittedName>
</protein>
<organism evidence="2">
    <name type="scientific">viral metagenome</name>
    <dbReference type="NCBI Taxonomy" id="1070528"/>
    <lineage>
        <taxon>unclassified sequences</taxon>
        <taxon>metagenomes</taxon>
        <taxon>organismal metagenomes</taxon>
    </lineage>
</organism>
<accession>A0A6C0CSS5</accession>
<feature type="transmembrane region" description="Helical" evidence="1">
    <location>
        <begin position="9"/>
        <end position="33"/>
    </location>
</feature>
<reference evidence="2" key="1">
    <citation type="journal article" date="2020" name="Nature">
        <title>Giant virus diversity and host interactions through global metagenomics.</title>
        <authorList>
            <person name="Schulz F."/>
            <person name="Roux S."/>
            <person name="Paez-Espino D."/>
            <person name="Jungbluth S."/>
            <person name="Walsh D.A."/>
            <person name="Denef V.J."/>
            <person name="McMahon K.D."/>
            <person name="Konstantinidis K.T."/>
            <person name="Eloe-Fadrosh E.A."/>
            <person name="Kyrpides N.C."/>
            <person name="Woyke T."/>
        </authorList>
    </citation>
    <scope>NUCLEOTIDE SEQUENCE</scope>
    <source>
        <strain evidence="2">GVMAG-M-3300021963-12</strain>
    </source>
</reference>
<name>A0A6C0CSS5_9ZZZZ</name>
<keyword evidence="1" id="KW-0812">Transmembrane</keyword>
<dbReference type="AlphaFoldDB" id="A0A6C0CSS5"/>
<keyword evidence="1" id="KW-1133">Transmembrane helix</keyword>
<dbReference type="EMBL" id="MN739481">
    <property type="protein sequence ID" value="QHT07511.1"/>
    <property type="molecule type" value="Genomic_DNA"/>
</dbReference>
<keyword evidence="1" id="KW-0472">Membrane</keyword>
<evidence type="ECO:0000313" key="2">
    <source>
        <dbReference type="EMBL" id="QHT07511.1"/>
    </source>
</evidence>
<feature type="transmembrane region" description="Helical" evidence="1">
    <location>
        <begin position="45"/>
        <end position="64"/>
    </location>
</feature>